<sequence length="1647" mass="178926">MLKCMPLWRCNRHVDAIDKRHCSLVVVPDEVLRCGRSLEELLLDANQLRELPKQFFRLHNLRKLGLSDNELQRLPPDIANFMHLVDLDMSRNDIAEIPDSIKLCTCLEVVDFSGNPLTRLPEGFTQLKSLIYLSLNDVSLQGLPDDIGNLSNLVTLELRENLLKTLPTSLHLLVKLEQLDLGNNELETLPGSLGSLPNVRELWLDGNQLEALPSEIGELRRLVCLDISQNRLERLPDAIGGLAALTDFLASQNHLEELPEELGKLKHLSILKADQNRLTHLPEAIGDCENLTELILTENQLVTLPASIGKLTKLTNLNLDKNRLNSIPPEIGGCGALNVLSLRDNRLTQVPGEISGASQIHVLDLAGNRLENLPIELAKLSLKALWLSENQSQPMLKFQTEEDVRSGLKVLTCVLLPQRPPLSMDQVLAEESDNSPPPGDESNRVSVIQFHADVPEDGDSNDHERKKIQRRATPYPSELKAMKKKRDDDKQRSEEPRDASDKRCSDVSIQSHNSTREAQERPASPADGATGPGDHVEPSRPEPGAAFQMEQYEEEPSVRFAEDTIDTEEEEPDDAWETKRLIRKDTPHYKKGFKVAKLPKPEVVKALLSGSYQEVDDDDDDEEEEEDGGEEDGDDDDDEEEREEEEEEKEEETEGGDGAGGAYERSSEREEEQEAGNERGGDMEGAIDGREVAEEMPLAEEALNNNVSTLQAVKGVSFDLANNLLIEPARLEEDEIKIVVYRKTGGLGISIAGGKGSTPYKGEDEGIFISRVSDEGPAGIAGVRVGDKLLQVNGVVLVDAEHQEAVSALKNSGSVMELLVLRERMVEPEHAVSVARPPPPQSPSLPPTPTPQPPPPPSTPAATAPEAAAAAAAVAPKLTTPAQPPLRERRSAVTFAPEPEPTVMREQLSVRLLRNERGLGFSIAGGKGSTPFKGSHSGIFISRIAEGGTADLEGTMAVADRVLAINGVDMTEARHDQAVALLTSSATSITMLLQREQLEYIQPGLVESRPLGQLGGQLDGQLKAQPDDQTDGQSPVLPDGLPAGKPPGRSCSPPPQYSSWELENGQTRPESPPPGYQAQGHKPPGRPSSPPPGYPLSPDEEDGDEEDGEDVDGEDGNGERGEEDEEVKLGDEEPADVEPGSNHVSEQEEHPYPVEEIVLLKTDGPLGLSIVGGSDHSSHPFGIDKPGIFISKIIADGQAAKTNMRVGDRILSVNGLDVRHCTHQEAVCALLGGKPAIHMFVQHDPPPLGMQEIEIEKRVGEKLGMSIRGGARSHPGNPFDSGDEGIFISRINSSGACGREGQLRVGMRLLEVNGQSLLGATHTEAVRALRSVGDKLAVLVCHGYDASAAKEISPGIIANPFIMAGGRKNSMESISSIDRDVTMEEVELLHNASAEERGQEVDNRVSDGPREERALQGSASRQHATETLQKPAHDECLMGNNDHSSDDSSQCPELDAANTGGIPSLQLDDKDCNLNTRPEGHEVFVESRAPAPVRTAKAERRYQERASGGPSPEPLPSDGDLSPAERRALQAEKRAMWRAARMKSLEQDALKAQMVIAKARENQKRNNLDRLSETPSPALSASPSPHDDYNVYQCLKDETGSPQGNLGSEASLETGSQLSWVQSPTTLNAPSDAHTQNTNVSRSDDTH</sequence>
<dbReference type="SMART" id="SM00369">
    <property type="entry name" value="LRR_TYP"/>
    <property type="match status" value="13"/>
</dbReference>
<dbReference type="InterPro" id="IPR050614">
    <property type="entry name" value="Synaptic_Scaffolding_LAP-MAGUK"/>
</dbReference>
<dbReference type="FunFam" id="3.80.10.10:FF:000036">
    <property type="entry name" value="protein scribble homolog isoform X1"/>
    <property type="match status" value="1"/>
</dbReference>
<dbReference type="GO" id="GO:0045197">
    <property type="term" value="P:establishment or maintenance of epithelial cell apical/basal polarity"/>
    <property type="evidence" value="ECO:0007669"/>
    <property type="project" value="TreeGrafter"/>
</dbReference>
<dbReference type="GO" id="GO:0005912">
    <property type="term" value="C:adherens junction"/>
    <property type="evidence" value="ECO:0007669"/>
    <property type="project" value="TreeGrafter"/>
</dbReference>
<feature type="compositionally biased region" description="Pro residues" evidence="14">
    <location>
        <begin position="836"/>
        <end position="859"/>
    </location>
</feature>
<dbReference type="GO" id="GO:0030154">
    <property type="term" value="P:cell differentiation"/>
    <property type="evidence" value="ECO:0007669"/>
    <property type="project" value="UniProtKB-KW"/>
</dbReference>
<feature type="compositionally biased region" description="Acidic residues" evidence="14">
    <location>
        <begin position="563"/>
        <end position="575"/>
    </location>
</feature>
<feature type="domain" description="PDZ" evidence="15">
    <location>
        <begin position="1156"/>
        <end position="1245"/>
    </location>
</feature>
<dbReference type="FunFam" id="2.30.42.10:FF:000041">
    <property type="entry name" value="protein scribble homolog isoform X1"/>
    <property type="match status" value="1"/>
</dbReference>
<evidence type="ECO:0000256" key="12">
    <source>
        <dbReference type="ARBA" id="ARBA00023054"/>
    </source>
</evidence>
<evidence type="ECO:0000313" key="16">
    <source>
        <dbReference type="Proteomes" id="UP001318040"/>
    </source>
</evidence>
<feature type="compositionally biased region" description="Pro residues" evidence="14">
    <location>
        <begin position="1085"/>
        <end position="1095"/>
    </location>
</feature>
<feature type="compositionally biased region" description="Low complexity" evidence="14">
    <location>
        <begin position="860"/>
        <end position="881"/>
    </location>
</feature>
<keyword evidence="6" id="KW-0963">Cytoplasm</keyword>
<keyword evidence="16" id="KW-1185">Reference proteome</keyword>
<organism evidence="16 17">
    <name type="scientific">Petromyzon marinus</name>
    <name type="common">Sea lamprey</name>
    <dbReference type="NCBI Taxonomy" id="7757"/>
    <lineage>
        <taxon>Eukaryota</taxon>
        <taxon>Metazoa</taxon>
        <taxon>Chordata</taxon>
        <taxon>Craniata</taxon>
        <taxon>Vertebrata</taxon>
        <taxon>Cyclostomata</taxon>
        <taxon>Hyperoartia</taxon>
        <taxon>Petromyzontiformes</taxon>
        <taxon>Petromyzontidae</taxon>
        <taxon>Petromyzon</taxon>
    </lineage>
</organism>
<keyword evidence="11" id="KW-0965">Cell junction</keyword>
<evidence type="ECO:0000259" key="15">
    <source>
        <dbReference type="PROSITE" id="PS50106"/>
    </source>
</evidence>
<dbReference type="PROSITE" id="PS50106">
    <property type="entry name" value="PDZ"/>
    <property type="match status" value="4"/>
</dbReference>
<dbReference type="SUPFAM" id="SSF52058">
    <property type="entry name" value="L domain-like"/>
    <property type="match status" value="2"/>
</dbReference>
<keyword evidence="9" id="KW-0677">Repeat</keyword>
<evidence type="ECO:0000256" key="10">
    <source>
        <dbReference type="ARBA" id="ARBA00022782"/>
    </source>
</evidence>
<feature type="compositionally biased region" description="Basic and acidic residues" evidence="14">
    <location>
        <begin position="1585"/>
        <end position="1599"/>
    </location>
</feature>
<keyword evidence="4" id="KW-0217">Developmental protein</keyword>
<dbReference type="GO" id="GO:0098968">
    <property type="term" value="P:neurotransmitter receptor transport postsynaptic membrane to endosome"/>
    <property type="evidence" value="ECO:0007669"/>
    <property type="project" value="TreeGrafter"/>
</dbReference>
<dbReference type="CDD" id="cd06702">
    <property type="entry name" value="PDZ3_Scribble-like"/>
    <property type="match status" value="1"/>
</dbReference>
<dbReference type="InterPro" id="IPR001611">
    <property type="entry name" value="Leu-rich_rpt"/>
</dbReference>
<evidence type="ECO:0000256" key="7">
    <source>
        <dbReference type="ARBA" id="ARBA00022553"/>
    </source>
</evidence>
<evidence type="ECO:0000256" key="11">
    <source>
        <dbReference type="ARBA" id="ARBA00022949"/>
    </source>
</evidence>
<dbReference type="GO" id="GO:0005737">
    <property type="term" value="C:cytoplasm"/>
    <property type="evidence" value="ECO:0007669"/>
    <property type="project" value="UniProtKB-SubCell"/>
</dbReference>
<feature type="compositionally biased region" description="Low complexity" evidence="14">
    <location>
        <begin position="1575"/>
        <end position="1584"/>
    </location>
</feature>
<feature type="compositionally biased region" description="Basic and acidic residues" evidence="14">
    <location>
        <begin position="485"/>
        <end position="505"/>
    </location>
</feature>
<accession>A0AAJ7TH28</accession>
<feature type="compositionally biased region" description="Basic and acidic residues" evidence="14">
    <location>
        <begin position="1467"/>
        <end position="1485"/>
    </location>
</feature>
<dbReference type="GO" id="GO:0098887">
    <property type="term" value="P:neurotransmitter receptor transport, endosome to postsynaptic membrane"/>
    <property type="evidence" value="ECO:0007669"/>
    <property type="project" value="TreeGrafter"/>
</dbReference>
<dbReference type="SMART" id="SM00228">
    <property type="entry name" value="PDZ"/>
    <property type="match status" value="4"/>
</dbReference>
<dbReference type="GO" id="GO:0019901">
    <property type="term" value="F:protein kinase binding"/>
    <property type="evidence" value="ECO:0007669"/>
    <property type="project" value="TreeGrafter"/>
</dbReference>
<proteinExistence type="predicted"/>
<evidence type="ECO:0000256" key="3">
    <source>
        <dbReference type="ARBA" id="ARBA00004496"/>
    </source>
</evidence>
<dbReference type="FunFam" id="3.80.10.10:FF:000423">
    <property type="entry name" value="Leucine rich repeat containing 1"/>
    <property type="match status" value="1"/>
</dbReference>
<dbReference type="FunFam" id="2.30.42.10:FF:000074">
    <property type="entry name" value="protein scribble homolog isoform X2"/>
    <property type="match status" value="1"/>
</dbReference>
<dbReference type="GO" id="GO:0045211">
    <property type="term" value="C:postsynaptic membrane"/>
    <property type="evidence" value="ECO:0007669"/>
    <property type="project" value="TreeGrafter"/>
</dbReference>
<dbReference type="Pfam" id="PF13855">
    <property type="entry name" value="LRR_8"/>
    <property type="match status" value="3"/>
</dbReference>
<evidence type="ECO:0000256" key="5">
    <source>
        <dbReference type="ARBA" id="ARBA00022475"/>
    </source>
</evidence>
<evidence type="ECO:0000256" key="14">
    <source>
        <dbReference type="SAM" id="MobiDB-lite"/>
    </source>
</evidence>
<feature type="region of interest" description="Disordered" evidence="14">
    <location>
        <begin position="1011"/>
        <end position="1150"/>
    </location>
</feature>
<dbReference type="InterPro" id="IPR036034">
    <property type="entry name" value="PDZ_sf"/>
</dbReference>
<dbReference type="GO" id="GO:0043113">
    <property type="term" value="P:receptor clustering"/>
    <property type="evidence" value="ECO:0007669"/>
    <property type="project" value="TreeGrafter"/>
</dbReference>
<dbReference type="GO" id="GO:0098609">
    <property type="term" value="P:cell-cell adhesion"/>
    <property type="evidence" value="ECO:0007669"/>
    <property type="project" value="TreeGrafter"/>
</dbReference>
<keyword evidence="5" id="KW-1003">Cell membrane</keyword>
<reference evidence="17" key="1">
    <citation type="submission" date="2025-08" db="UniProtKB">
        <authorList>
            <consortium name="RefSeq"/>
        </authorList>
    </citation>
    <scope>IDENTIFICATION</scope>
    <source>
        <tissue evidence="17">Sperm</tissue>
    </source>
</reference>
<dbReference type="InterPro" id="IPR003591">
    <property type="entry name" value="Leu-rich_rpt_typical-subtyp"/>
</dbReference>
<dbReference type="PANTHER" id="PTHR23119">
    <property type="entry name" value="DISCS LARGE"/>
    <property type="match status" value="1"/>
</dbReference>
<feature type="region of interest" description="Disordered" evidence="14">
    <location>
        <begin position="453"/>
        <end position="684"/>
    </location>
</feature>
<feature type="domain" description="PDZ" evidence="15">
    <location>
        <begin position="737"/>
        <end position="824"/>
    </location>
</feature>
<keyword evidence="12" id="KW-0175">Coiled coil</keyword>
<protein>
    <submittedName>
        <fullName evidence="17">Protein scribble homolog isoform X2</fullName>
    </submittedName>
</protein>
<feature type="compositionally biased region" description="Basic and acidic residues" evidence="14">
    <location>
        <begin position="1560"/>
        <end position="1572"/>
    </location>
</feature>
<dbReference type="RefSeq" id="XP_032817274.1">
    <property type="nucleotide sequence ID" value="XM_032961383.1"/>
</dbReference>
<keyword evidence="8" id="KW-0433">Leucine-rich repeat</keyword>
<evidence type="ECO:0000256" key="2">
    <source>
        <dbReference type="ARBA" id="ARBA00004282"/>
    </source>
</evidence>
<dbReference type="PANTHER" id="PTHR23119:SF58">
    <property type="entry name" value="LEUCINE RICH REPEAT CONTAINING 1"/>
    <property type="match status" value="1"/>
</dbReference>
<dbReference type="CDD" id="cd06704">
    <property type="entry name" value="PDZ1_Scribble-like"/>
    <property type="match status" value="1"/>
</dbReference>
<dbReference type="GO" id="GO:0014069">
    <property type="term" value="C:postsynaptic density"/>
    <property type="evidence" value="ECO:0007669"/>
    <property type="project" value="TreeGrafter"/>
</dbReference>
<dbReference type="SUPFAM" id="SSF50156">
    <property type="entry name" value="PDZ domain-like"/>
    <property type="match status" value="4"/>
</dbReference>
<feature type="compositionally biased region" description="Polar residues" evidence="14">
    <location>
        <begin position="1600"/>
        <end position="1641"/>
    </location>
</feature>
<evidence type="ECO:0000256" key="8">
    <source>
        <dbReference type="ARBA" id="ARBA00022614"/>
    </source>
</evidence>
<evidence type="ECO:0000256" key="13">
    <source>
        <dbReference type="ARBA" id="ARBA00023136"/>
    </source>
</evidence>
<comment type="subcellular location">
    <subcellularLocation>
        <location evidence="2">Cell junction</location>
    </subcellularLocation>
    <subcellularLocation>
        <location evidence="1">Cell membrane</location>
        <topology evidence="1">Peripheral membrane protein</topology>
    </subcellularLocation>
    <subcellularLocation>
        <location evidence="3">Cytoplasm</location>
    </subcellularLocation>
</comment>
<dbReference type="CDD" id="cd06703">
    <property type="entry name" value="PDZ2_Scribble-like"/>
    <property type="match status" value="1"/>
</dbReference>
<dbReference type="CDD" id="cd06701">
    <property type="entry name" value="PDZ4_Scribble-like"/>
    <property type="match status" value="1"/>
</dbReference>
<evidence type="ECO:0000256" key="9">
    <source>
        <dbReference type="ARBA" id="ARBA00022737"/>
    </source>
</evidence>
<dbReference type="Pfam" id="PF00595">
    <property type="entry name" value="PDZ"/>
    <property type="match status" value="4"/>
</dbReference>
<dbReference type="SMART" id="SM00364">
    <property type="entry name" value="LRR_BAC"/>
    <property type="match status" value="10"/>
</dbReference>
<gene>
    <name evidence="17" type="primary">LOC116946473</name>
</gene>
<keyword evidence="10" id="KW-0221">Differentiation</keyword>
<dbReference type="GeneID" id="116946473"/>
<dbReference type="GO" id="GO:0016323">
    <property type="term" value="C:basolateral plasma membrane"/>
    <property type="evidence" value="ECO:0007669"/>
    <property type="project" value="TreeGrafter"/>
</dbReference>
<dbReference type="InterPro" id="IPR001478">
    <property type="entry name" value="PDZ"/>
</dbReference>
<dbReference type="FunFam" id="2.30.42.10:FF:000064">
    <property type="entry name" value="protein lap4 isoform X1"/>
    <property type="match status" value="1"/>
</dbReference>
<evidence type="ECO:0000256" key="6">
    <source>
        <dbReference type="ARBA" id="ARBA00022490"/>
    </source>
</evidence>
<feature type="compositionally biased region" description="Basic and acidic residues" evidence="14">
    <location>
        <begin position="576"/>
        <end position="588"/>
    </location>
</feature>
<feature type="compositionally biased region" description="Acidic residues" evidence="14">
    <location>
        <begin position="614"/>
        <end position="655"/>
    </location>
</feature>
<feature type="compositionally biased region" description="Polar residues" evidence="14">
    <location>
        <begin position="1417"/>
        <end position="1428"/>
    </location>
</feature>
<feature type="region of interest" description="Disordered" evidence="14">
    <location>
        <begin position="830"/>
        <end position="900"/>
    </location>
</feature>
<evidence type="ECO:0000313" key="17">
    <source>
        <dbReference type="RefSeq" id="XP_032817274.1"/>
    </source>
</evidence>
<keyword evidence="7" id="KW-0597">Phosphoprotein</keyword>
<feature type="region of interest" description="Disordered" evidence="14">
    <location>
        <begin position="1560"/>
        <end position="1647"/>
    </location>
</feature>
<feature type="domain" description="PDZ" evidence="15">
    <location>
        <begin position="909"/>
        <end position="997"/>
    </location>
</feature>
<feature type="compositionally biased region" description="Acidic residues" evidence="14">
    <location>
        <begin position="1098"/>
        <end position="1136"/>
    </location>
</feature>
<dbReference type="PROSITE" id="PS51450">
    <property type="entry name" value="LRR"/>
    <property type="match status" value="4"/>
</dbReference>
<feature type="domain" description="PDZ" evidence="15">
    <location>
        <begin position="1252"/>
        <end position="1344"/>
    </location>
</feature>
<dbReference type="InterPro" id="IPR032675">
    <property type="entry name" value="LRR_dom_sf"/>
</dbReference>
<dbReference type="Gene3D" id="2.30.42.10">
    <property type="match status" value="4"/>
</dbReference>
<evidence type="ECO:0000256" key="1">
    <source>
        <dbReference type="ARBA" id="ARBA00004202"/>
    </source>
</evidence>
<feature type="region of interest" description="Disordered" evidence="14">
    <location>
        <begin position="1391"/>
        <end position="1522"/>
    </location>
</feature>
<evidence type="ECO:0000256" key="4">
    <source>
        <dbReference type="ARBA" id="ARBA00022473"/>
    </source>
</evidence>
<dbReference type="Gene3D" id="3.80.10.10">
    <property type="entry name" value="Ribonuclease Inhibitor"/>
    <property type="match status" value="2"/>
</dbReference>
<dbReference type="Proteomes" id="UP001318040">
    <property type="component" value="Chromosome 27"/>
</dbReference>
<feature type="compositionally biased region" description="Polar residues" evidence="14">
    <location>
        <begin position="1057"/>
        <end position="1069"/>
    </location>
</feature>
<feature type="compositionally biased region" description="Basic and acidic residues" evidence="14">
    <location>
        <begin position="1393"/>
        <end position="1414"/>
    </location>
</feature>
<name>A0AAJ7TH28_PETMA</name>
<keyword evidence="13" id="KW-0472">Membrane</keyword>